<keyword evidence="3" id="KW-1185">Reference proteome</keyword>
<protein>
    <submittedName>
        <fullName evidence="2">Uncharacterized protein</fullName>
    </submittedName>
</protein>
<organism evidence="2 3">
    <name type="scientific">Micromonospora mirobrigensis</name>
    <dbReference type="NCBI Taxonomy" id="262898"/>
    <lineage>
        <taxon>Bacteria</taxon>
        <taxon>Bacillati</taxon>
        <taxon>Actinomycetota</taxon>
        <taxon>Actinomycetes</taxon>
        <taxon>Micromonosporales</taxon>
        <taxon>Micromonosporaceae</taxon>
        <taxon>Micromonospora</taxon>
    </lineage>
</organism>
<feature type="transmembrane region" description="Helical" evidence="1">
    <location>
        <begin position="90"/>
        <end position="109"/>
    </location>
</feature>
<feature type="transmembrane region" description="Helical" evidence="1">
    <location>
        <begin position="121"/>
        <end position="143"/>
    </location>
</feature>
<evidence type="ECO:0000313" key="2">
    <source>
        <dbReference type="EMBL" id="SCE84038.1"/>
    </source>
</evidence>
<evidence type="ECO:0000313" key="3">
    <source>
        <dbReference type="Proteomes" id="UP000199504"/>
    </source>
</evidence>
<sequence>MAAYAAGPRTPGGAAVALRRLAAALVALAWAMLGYGLFPLLSPPDRRAWDDLEAGGRLAVNLTVHLPYLALTLPVAVVVVLGLRRTPVPLAPLVVAVAVVALFGCWVTAQGLLFAAQPRLAASLITSLIADTAAAAALAAAWTTADRPTTTTR</sequence>
<dbReference type="EMBL" id="FMCX01000001">
    <property type="protein sequence ID" value="SCE84038.1"/>
    <property type="molecule type" value="Genomic_DNA"/>
</dbReference>
<feature type="transmembrane region" description="Helical" evidence="1">
    <location>
        <begin position="21"/>
        <end position="42"/>
    </location>
</feature>
<keyword evidence="1" id="KW-1133">Transmembrane helix</keyword>
<keyword evidence="1" id="KW-0472">Membrane</keyword>
<dbReference type="RefSeq" id="WP_245669816.1">
    <property type="nucleotide sequence ID" value="NZ_FMCX01000001.1"/>
</dbReference>
<dbReference type="Proteomes" id="UP000199504">
    <property type="component" value="Unassembled WGS sequence"/>
</dbReference>
<dbReference type="AlphaFoldDB" id="A0A1C4VJA8"/>
<gene>
    <name evidence="2" type="ORF">GA0070564_1011250</name>
</gene>
<proteinExistence type="predicted"/>
<evidence type="ECO:0000256" key="1">
    <source>
        <dbReference type="SAM" id="Phobius"/>
    </source>
</evidence>
<accession>A0A1C4VJA8</accession>
<dbReference type="STRING" id="262898.GA0070564_1011250"/>
<name>A0A1C4VJA8_9ACTN</name>
<reference evidence="3" key="1">
    <citation type="submission" date="2016-06" db="EMBL/GenBank/DDBJ databases">
        <authorList>
            <person name="Varghese N."/>
            <person name="Submissions Spin"/>
        </authorList>
    </citation>
    <scope>NUCLEOTIDE SEQUENCE [LARGE SCALE GENOMIC DNA]</scope>
    <source>
        <strain evidence="3">DSM 44830</strain>
    </source>
</reference>
<feature type="transmembrane region" description="Helical" evidence="1">
    <location>
        <begin position="62"/>
        <end position="83"/>
    </location>
</feature>
<keyword evidence="1" id="KW-0812">Transmembrane</keyword>